<dbReference type="GO" id="GO:0009094">
    <property type="term" value="P:L-phenylalanine biosynthetic process"/>
    <property type="evidence" value="ECO:0007669"/>
    <property type="project" value="InterPro"/>
</dbReference>
<dbReference type="Gene3D" id="3.40.190.10">
    <property type="entry name" value="Periplasmic binding protein-like II"/>
    <property type="match status" value="1"/>
</dbReference>
<comment type="caution">
    <text evidence="2">The sequence shown here is derived from an EMBL/GenBank/DDBJ whole genome shotgun (WGS) entry which is preliminary data.</text>
</comment>
<feature type="non-terminal residue" evidence="2">
    <location>
        <position position="35"/>
    </location>
</feature>
<dbReference type="GO" id="GO:0004664">
    <property type="term" value="F:prephenate dehydratase activity"/>
    <property type="evidence" value="ECO:0007669"/>
    <property type="project" value="InterPro"/>
</dbReference>
<proteinExistence type="predicted"/>
<organism evidence="2">
    <name type="scientific">marine sediment metagenome</name>
    <dbReference type="NCBI Taxonomy" id="412755"/>
    <lineage>
        <taxon>unclassified sequences</taxon>
        <taxon>metagenomes</taxon>
        <taxon>ecological metagenomes</taxon>
    </lineage>
</organism>
<protein>
    <recommendedName>
        <fullName evidence="1">Prephenate dehydratase domain-containing protein</fullName>
    </recommendedName>
</protein>
<reference evidence="2" key="1">
    <citation type="journal article" date="2014" name="Front. Microbiol.">
        <title>High frequency of phylogenetically diverse reductive dehalogenase-homologous genes in deep subseafloor sedimentary metagenomes.</title>
        <authorList>
            <person name="Kawai M."/>
            <person name="Futagami T."/>
            <person name="Toyoda A."/>
            <person name="Takaki Y."/>
            <person name="Nishi S."/>
            <person name="Hori S."/>
            <person name="Arai W."/>
            <person name="Tsubouchi T."/>
            <person name="Morono Y."/>
            <person name="Uchiyama I."/>
            <person name="Ito T."/>
            <person name="Fujiyama A."/>
            <person name="Inagaki F."/>
            <person name="Takami H."/>
        </authorList>
    </citation>
    <scope>NUCLEOTIDE SEQUENCE</scope>
    <source>
        <strain evidence="2">Expedition CK06-06</strain>
    </source>
</reference>
<dbReference type="EMBL" id="BARU01044727">
    <property type="protein sequence ID" value="GAH80675.1"/>
    <property type="molecule type" value="Genomic_DNA"/>
</dbReference>
<feature type="domain" description="Prephenate dehydratase" evidence="1">
    <location>
        <begin position="4"/>
        <end position="35"/>
    </location>
</feature>
<dbReference type="InterPro" id="IPR001086">
    <property type="entry name" value="Preph_deHydtase"/>
</dbReference>
<accession>X1JGM8</accession>
<name>X1JGM8_9ZZZZ</name>
<dbReference type="AlphaFoldDB" id="X1JGM8"/>
<dbReference type="PROSITE" id="PS51171">
    <property type="entry name" value="PREPHENATE_DEHYDR_3"/>
    <property type="match status" value="1"/>
</dbReference>
<dbReference type="Pfam" id="PF00800">
    <property type="entry name" value="PDT"/>
    <property type="match status" value="1"/>
</dbReference>
<gene>
    <name evidence="2" type="ORF">S03H2_68115</name>
</gene>
<sequence>MKNKVAFQGERGAFSEIAALKFFRNSIDPFPCKSF</sequence>
<evidence type="ECO:0000259" key="1">
    <source>
        <dbReference type="PROSITE" id="PS51171"/>
    </source>
</evidence>
<evidence type="ECO:0000313" key="2">
    <source>
        <dbReference type="EMBL" id="GAH80675.1"/>
    </source>
</evidence>